<name>A0A919BQR4_STRFL</name>
<evidence type="ECO:0000259" key="1">
    <source>
        <dbReference type="Pfam" id="PF20680"/>
    </source>
</evidence>
<organism evidence="2 3">
    <name type="scientific">Streptomyces filamentosus</name>
    <name type="common">Streptomyces roseosporus</name>
    <dbReference type="NCBI Taxonomy" id="67294"/>
    <lineage>
        <taxon>Bacteria</taxon>
        <taxon>Bacillati</taxon>
        <taxon>Actinomycetota</taxon>
        <taxon>Actinomycetes</taxon>
        <taxon>Kitasatosporales</taxon>
        <taxon>Streptomycetaceae</taxon>
        <taxon>Streptomyces</taxon>
    </lineage>
</organism>
<sequence length="178" mass="19207">MSSAPKTSVIPAVLSSPTSDAYRRGSRGGGPVRLSGLCHAFYGTDGFPAALLTPDRRDDLVAVIGAEAEAIVYLYASCDRKATYPALDRADAVFHDRFTGRSHVPGERMRRDFAELSAANEIDLAVIDSGFREEWGPELLALFGRVQDLLSADAWRECRTVLAAPVPPSTDRRTGPGL</sequence>
<dbReference type="AlphaFoldDB" id="A0A919BQR4"/>
<dbReference type="Proteomes" id="UP000632849">
    <property type="component" value="Unassembled WGS sequence"/>
</dbReference>
<keyword evidence="3" id="KW-1185">Reference proteome</keyword>
<comment type="caution">
    <text evidence="2">The sequence shown here is derived from an EMBL/GenBank/DDBJ whole genome shotgun (WGS) entry which is preliminary data.</text>
</comment>
<feature type="domain" description="DUF6817" evidence="1">
    <location>
        <begin position="32"/>
        <end position="80"/>
    </location>
</feature>
<dbReference type="InterPro" id="IPR049202">
    <property type="entry name" value="DUF6817"/>
</dbReference>
<gene>
    <name evidence="2" type="ORF">GCM10017667_41830</name>
</gene>
<evidence type="ECO:0000313" key="2">
    <source>
        <dbReference type="EMBL" id="GHG06304.1"/>
    </source>
</evidence>
<evidence type="ECO:0000313" key="3">
    <source>
        <dbReference type="Proteomes" id="UP000632849"/>
    </source>
</evidence>
<proteinExistence type="predicted"/>
<reference evidence="2" key="2">
    <citation type="submission" date="2020-09" db="EMBL/GenBank/DDBJ databases">
        <authorList>
            <person name="Sun Q."/>
            <person name="Ohkuma M."/>
        </authorList>
    </citation>
    <scope>NUCLEOTIDE SEQUENCE</scope>
    <source>
        <strain evidence="2">JCM 4122</strain>
    </source>
</reference>
<reference evidence="2" key="1">
    <citation type="journal article" date="2014" name="Int. J. Syst. Evol. Microbiol.">
        <title>Complete genome sequence of Corynebacterium casei LMG S-19264T (=DSM 44701T), isolated from a smear-ripened cheese.</title>
        <authorList>
            <consortium name="US DOE Joint Genome Institute (JGI-PGF)"/>
            <person name="Walter F."/>
            <person name="Albersmeier A."/>
            <person name="Kalinowski J."/>
            <person name="Ruckert C."/>
        </authorList>
    </citation>
    <scope>NUCLEOTIDE SEQUENCE</scope>
    <source>
        <strain evidence="2">JCM 4122</strain>
    </source>
</reference>
<dbReference type="EMBL" id="BNBE01000002">
    <property type="protein sequence ID" value="GHG06304.1"/>
    <property type="molecule type" value="Genomic_DNA"/>
</dbReference>
<protein>
    <recommendedName>
        <fullName evidence="1">DUF6817 domain-containing protein</fullName>
    </recommendedName>
</protein>
<dbReference type="Pfam" id="PF20680">
    <property type="entry name" value="DUF6817"/>
    <property type="match status" value="1"/>
</dbReference>
<accession>A0A919BQR4</accession>